<feature type="repeat" description="ANK" evidence="3">
    <location>
        <begin position="157"/>
        <end position="189"/>
    </location>
</feature>
<dbReference type="Proteomes" id="UP001054252">
    <property type="component" value="Unassembled WGS sequence"/>
</dbReference>
<dbReference type="Pfam" id="PF12796">
    <property type="entry name" value="Ank_2"/>
    <property type="match status" value="2"/>
</dbReference>
<dbReference type="PROSITE" id="PS50088">
    <property type="entry name" value="ANK_REPEAT"/>
    <property type="match status" value="4"/>
</dbReference>
<keyword evidence="1" id="KW-0677">Repeat</keyword>
<dbReference type="EMBL" id="BPVZ01000098">
    <property type="protein sequence ID" value="GKV32850.1"/>
    <property type="molecule type" value="Genomic_DNA"/>
</dbReference>
<keyword evidence="2 3" id="KW-0040">ANK repeat</keyword>
<comment type="caution">
    <text evidence="4">The sequence shown here is derived from an EMBL/GenBank/DDBJ whole genome shotgun (WGS) entry which is preliminary data.</text>
</comment>
<dbReference type="InterPro" id="IPR002110">
    <property type="entry name" value="Ankyrin_rpt"/>
</dbReference>
<evidence type="ECO:0000313" key="4">
    <source>
        <dbReference type="EMBL" id="GKV32850.1"/>
    </source>
</evidence>
<evidence type="ECO:0000256" key="1">
    <source>
        <dbReference type="ARBA" id="ARBA00022737"/>
    </source>
</evidence>
<gene>
    <name evidence="4" type="ORF">SLEP1_g41416</name>
</gene>
<protein>
    <submittedName>
        <fullName evidence="4">Uncharacterized protein</fullName>
    </submittedName>
</protein>
<reference evidence="4 5" key="1">
    <citation type="journal article" date="2021" name="Commun. Biol.">
        <title>The genome of Shorea leprosula (Dipterocarpaceae) highlights the ecological relevance of drought in aseasonal tropical rainforests.</title>
        <authorList>
            <person name="Ng K.K.S."/>
            <person name="Kobayashi M.J."/>
            <person name="Fawcett J.A."/>
            <person name="Hatakeyama M."/>
            <person name="Paape T."/>
            <person name="Ng C.H."/>
            <person name="Ang C.C."/>
            <person name="Tnah L.H."/>
            <person name="Lee C.T."/>
            <person name="Nishiyama T."/>
            <person name="Sese J."/>
            <person name="O'Brien M.J."/>
            <person name="Copetti D."/>
            <person name="Mohd Noor M.I."/>
            <person name="Ong R.C."/>
            <person name="Putra M."/>
            <person name="Sireger I.Z."/>
            <person name="Indrioko S."/>
            <person name="Kosugi Y."/>
            <person name="Izuno A."/>
            <person name="Isagi Y."/>
            <person name="Lee S.L."/>
            <person name="Shimizu K.K."/>
        </authorList>
    </citation>
    <scope>NUCLEOTIDE SEQUENCE [LARGE SCALE GENOMIC DNA]</scope>
    <source>
        <strain evidence="4">214</strain>
    </source>
</reference>
<evidence type="ECO:0000256" key="3">
    <source>
        <dbReference type="PROSITE-ProRule" id="PRU00023"/>
    </source>
</evidence>
<proteinExistence type="predicted"/>
<feature type="repeat" description="ANK" evidence="3">
    <location>
        <begin position="45"/>
        <end position="77"/>
    </location>
</feature>
<evidence type="ECO:0000256" key="2">
    <source>
        <dbReference type="ARBA" id="ARBA00023043"/>
    </source>
</evidence>
<keyword evidence="5" id="KW-1185">Reference proteome</keyword>
<feature type="repeat" description="ANK" evidence="3">
    <location>
        <begin position="194"/>
        <end position="226"/>
    </location>
</feature>
<accession>A0AAV5L710</accession>
<evidence type="ECO:0000313" key="5">
    <source>
        <dbReference type="Proteomes" id="UP001054252"/>
    </source>
</evidence>
<organism evidence="4 5">
    <name type="scientific">Rubroshorea leprosula</name>
    <dbReference type="NCBI Taxonomy" id="152421"/>
    <lineage>
        <taxon>Eukaryota</taxon>
        <taxon>Viridiplantae</taxon>
        <taxon>Streptophyta</taxon>
        <taxon>Embryophyta</taxon>
        <taxon>Tracheophyta</taxon>
        <taxon>Spermatophyta</taxon>
        <taxon>Magnoliopsida</taxon>
        <taxon>eudicotyledons</taxon>
        <taxon>Gunneridae</taxon>
        <taxon>Pentapetalae</taxon>
        <taxon>rosids</taxon>
        <taxon>malvids</taxon>
        <taxon>Malvales</taxon>
        <taxon>Dipterocarpaceae</taxon>
        <taxon>Rubroshorea</taxon>
    </lineage>
</organism>
<sequence>MGQGLSCAVNQENGLFGAVQGGNLEIVKVMLERDPSLLHESTVYDHYSALHIAAANGQIEILSMLLARSVNPNVVNRQKQTPLMLAAMRGKITCVKKLIEAGADILMFDSGNERTCLHYAAYYGHSDCLQAILSAAQSSSVAVSWGYARFVNIRDRKGATPLHLAARQRQPECVHILLDNGALVCASTGRNGFRGSTPLHLAARGGSLDCIRKLLAWGADRRQRDASGYGSSLLI</sequence>
<feature type="repeat" description="ANK" evidence="3">
    <location>
        <begin position="78"/>
        <end position="110"/>
    </location>
</feature>
<dbReference type="InterPro" id="IPR036770">
    <property type="entry name" value="Ankyrin_rpt-contain_sf"/>
</dbReference>
<dbReference type="PANTHER" id="PTHR24198">
    <property type="entry name" value="ANKYRIN REPEAT AND PROTEIN KINASE DOMAIN-CONTAINING PROTEIN"/>
    <property type="match status" value="1"/>
</dbReference>
<dbReference type="SUPFAM" id="SSF48403">
    <property type="entry name" value="Ankyrin repeat"/>
    <property type="match status" value="1"/>
</dbReference>
<dbReference type="Gene3D" id="1.25.40.20">
    <property type="entry name" value="Ankyrin repeat-containing domain"/>
    <property type="match status" value="2"/>
</dbReference>
<dbReference type="AlphaFoldDB" id="A0AAV5L710"/>
<dbReference type="PANTHER" id="PTHR24198:SF165">
    <property type="entry name" value="ANKYRIN REPEAT-CONTAINING PROTEIN-RELATED"/>
    <property type="match status" value="1"/>
</dbReference>
<dbReference type="SMART" id="SM00248">
    <property type="entry name" value="ANK"/>
    <property type="match status" value="6"/>
</dbReference>
<dbReference type="PROSITE" id="PS50297">
    <property type="entry name" value="ANK_REP_REGION"/>
    <property type="match status" value="4"/>
</dbReference>
<name>A0AAV5L710_9ROSI</name>